<evidence type="ECO:0000313" key="4">
    <source>
        <dbReference type="Proteomes" id="UP000076400"/>
    </source>
</evidence>
<reference evidence="3 4" key="1">
    <citation type="submission" date="2015-12" db="EMBL/GenBank/DDBJ databases">
        <title>Genome sequence of Oceanibaculum pacificum MCCC 1A02656.</title>
        <authorList>
            <person name="Lu L."/>
            <person name="Lai Q."/>
            <person name="Shao Z."/>
            <person name="Qian P."/>
        </authorList>
    </citation>
    <scope>NUCLEOTIDE SEQUENCE [LARGE SCALE GENOMIC DNA]</scope>
    <source>
        <strain evidence="3 4">MCCC 1A02656</strain>
    </source>
</reference>
<dbReference type="RefSeq" id="WP_067555005.1">
    <property type="nucleotide sequence ID" value="NZ_LPXN01000099.1"/>
</dbReference>
<evidence type="ECO:0000256" key="2">
    <source>
        <dbReference type="SAM" id="SignalP"/>
    </source>
</evidence>
<comment type="caution">
    <text evidence="3">The sequence shown here is derived from an EMBL/GenBank/DDBJ whole genome shotgun (WGS) entry which is preliminary data.</text>
</comment>
<dbReference type="STRING" id="580166.AUP43_07565"/>
<dbReference type="AlphaFoldDB" id="A0A154W719"/>
<feature type="compositionally biased region" description="Basic and acidic residues" evidence="1">
    <location>
        <begin position="50"/>
        <end position="77"/>
    </location>
</feature>
<sequence>MARMSQAFVTPAAIAAAALLLAGCAYTETSAKLARGGYYDTRLTTAQRNYENEQDRKTQLERDQQRLADERASIERDTQRYDQQLAALNAELKQSNADLERARNTNKVSRAQYDKLKADLDQLRLEEQAQSFSRADPGEKQRKLEELRGRKEALQAAIKALAAG</sequence>
<dbReference type="PROSITE" id="PS51257">
    <property type="entry name" value="PROKAR_LIPOPROTEIN"/>
    <property type="match status" value="1"/>
</dbReference>
<dbReference type="Proteomes" id="UP000076400">
    <property type="component" value="Unassembled WGS sequence"/>
</dbReference>
<evidence type="ECO:0008006" key="5">
    <source>
        <dbReference type="Google" id="ProtNLM"/>
    </source>
</evidence>
<organism evidence="3 4">
    <name type="scientific">Oceanibaculum pacificum</name>
    <dbReference type="NCBI Taxonomy" id="580166"/>
    <lineage>
        <taxon>Bacteria</taxon>
        <taxon>Pseudomonadati</taxon>
        <taxon>Pseudomonadota</taxon>
        <taxon>Alphaproteobacteria</taxon>
        <taxon>Rhodospirillales</taxon>
        <taxon>Oceanibaculaceae</taxon>
        <taxon>Oceanibaculum</taxon>
    </lineage>
</organism>
<accession>A0A154W719</accession>
<feature type="region of interest" description="Disordered" evidence="1">
    <location>
        <begin position="49"/>
        <end position="77"/>
    </location>
</feature>
<protein>
    <recommendedName>
        <fullName evidence="5">Lipoprotein</fullName>
    </recommendedName>
</protein>
<name>A0A154W719_9PROT</name>
<evidence type="ECO:0000256" key="1">
    <source>
        <dbReference type="SAM" id="MobiDB-lite"/>
    </source>
</evidence>
<keyword evidence="2" id="KW-0732">Signal</keyword>
<dbReference type="EMBL" id="LPXN01000099">
    <property type="protein sequence ID" value="KZD09317.1"/>
    <property type="molecule type" value="Genomic_DNA"/>
</dbReference>
<feature type="signal peptide" evidence="2">
    <location>
        <begin position="1"/>
        <end position="27"/>
    </location>
</feature>
<evidence type="ECO:0000313" key="3">
    <source>
        <dbReference type="EMBL" id="KZD09317.1"/>
    </source>
</evidence>
<feature type="chain" id="PRO_5007602339" description="Lipoprotein" evidence="2">
    <location>
        <begin position="28"/>
        <end position="164"/>
    </location>
</feature>
<proteinExistence type="predicted"/>
<keyword evidence="4" id="KW-1185">Reference proteome</keyword>
<gene>
    <name evidence="3" type="ORF">AUP43_07565</name>
</gene>